<dbReference type="AlphaFoldDB" id="A0A1E3IQC7"/>
<name>A0A1E3IQC7_9TREE</name>
<proteinExistence type="predicted"/>
<evidence type="ECO:0008006" key="4">
    <source>
        <dbReference type="Google" id="ProtNLM"/>
    </source>
</evidence>
<protein>
    <recommendedName>
        <fullName evidence="4">HbrB-like protein</fullName>
    </recommendedName>
</protein>
<feature type="compositionally biased region" description="Low complexity" evidence="1">
    <location>
        <begin position="65"/>
        <end position="83"/>
    </location>
</feature>
<dbReference type="GeneID" id="30195266"/>
<dbReference type="OrthoDB" id="2290221at2759"/>
<evidence type="ECO:0000313" key="2">
    <source>
        <dbReference type="EMBL" id="ODN90738.1"/>
    </source>
</evidence>
<accession>A0A1E3IQC7</accession>
<feature type="region of interest" description="Disordered" evidence="1">
    <location>
        <begin position="408"/>
        <end position="432"/>
    </location>
</feature>
<dbReference type="GO" id="GO:0038203">
    <property type="term" value="P:TORC2 signaling"/>
    <property type="evidence" value="ECO:0007669"/>
    <property type="project" value="TreeGrafter"/>
</dbReference>
<feature type="region of interest" description="Disordered" evidence="1">
    <location>
        <begin position="1"/>
        <end position="115"/>
    </location>
</feature>
<feature type="region of interest" description="Disordered" evidence="1">
    <location>
        <begin position="678"/>
        <end position="717"/>
    </location>
</feature>
<dbReference type="RefSeq" id="XP_019029840.1">
    <property type="nucleotide sequence ID" value="XM_019178121.1"/>
</dbReference>
<evidence type="ECO:0000256" key="1">
    <source>
        <dbReference type="SAM" id="MobiDB-lite"/>
    </source>
</evidence>
<comment type="caution">
    <text evidence="2">The sequence shown here is derived from an EMBL/GenBank/DDBJ whole genome shotgun (WGS) entry which is preliminary data.</text>
</comment>
<feature type="compositionally biased region" description="Polar residues" evidence="1">
    <location>
        <begin position="509"/>
        <end position="536"/>
    </location>
</feature>
<gene>
    <name evidence="2" type="ORF">L198_06054</name>
</gene>
<dbReference type="Pfam" id="PF08539">
    <property type="entry name" value="HbrB"/>
    <property type="match status" value="1"/>
</dbReference>
<dbReference type="Proteomes" id="UP000094819">
    <property type="component" value="Unassembled WGS sequence"/>
</dbReference>
<feature type="compositionally biased region" description="Polar residues" evidence="1">
    <location>
        <begin position="11"/>
        <end position="37"/>
    </location>
</feature>
<evidence type="ECO:0000313" key="3">
    <source>
        <dbReference type="Proteomes" id="UP000094819"/>
    </source>
</evidence>
<dbReference type="InterPro" id="IPR013745">
    <property type="entry name" value="Bit61/PRR5"/>
</dbReference>
<dbReference type="EMBL" id="AWGH01000020">
    <property type="protein sequence ID" value="ODN90738.1"/>
    <property type="molecule type" value="Genomic_DNA"/>
</dbReference>
<feature type="region of interest" description="Disordered" evidence="1">
    <location>
        <begin position="129"/>
        <end position="183"/>
    </location>
</feature>
<keyword evidence="3" id="KW-1185">Reference proteome</keyword>
<dbReference type="GO" id="GO:0031932">
    <property type="term" value="C:TORC2 complex"/>
    <property type="evidence" value="ECO:0007669"/>
    <property type="project" value="TreeGrafter"/>
</dbReference>
<organism evidence="2 3">
    <name type="scientific">Cryptococcus wingfieldii CBS 7118</name>
    <dbReference type="NCBI Taxonomy" id="1295528"/>
    <lineage>
        <taxon>Eukaryota</taxon>
        <taxon>Fungi</taxon>
        <taxon>Dikarya</taxon>
        <taxon>Basidiomycota</taxon>
        <taxon>Agaricomycotina</taxon>
        <taxon>Tremellomycetes</taxon>
        <taxon>Tremellales</taxon>
        <taxon>Cryptococcaceae</taxon>
        <taxon>Cryptococcus</taxon>
    </lineage>
</organism>
<dbReference type="PANTHER" id="PTHR32428:SF2">
    <property type="entry name" value="TARGET OF RAPAMYCIN COMPLEX 2 SUBUNIT BIT61-RELATED"/>
    <property type="match status" value="1"/>
</dbReference>
<sequence>MSRPPPLRKPSNLSTRPPSPQRQNSNGPPITPTNFSYPQLPGSSHHALYSPRRQPLPPSPTQSNVSYASYASSGKASSGVGTDMPPPLPPRDKRMPASSQGVQASPYRGRAGGYASNAGAYDNKLVSSTLSHLPPLPPLPHSPTPSNTSHSMRPAPSMNHIHASPRPSLSNASTSHLPSNQASSGMVVFPDGTPLSDHAQYPTTTSLLSGTGAHGHDLGVLGMGGGGKAESLAMAHTDPSGPWTLLTVHVLPLFAGSAMKTPIEDLNSLCRSHIVTTSQRSPPARIVALLSSDLREFIASGMLTLRAKFETLEEGKMVSRAAEVWSFFWTQILPYVEGVFLPFTQLQSVPTNNTSSTSAPTVRITSSLPAIPVRHLLLSGFLLHILLPLLPRLIPLVYPPPTPFPSPFNHPSARSSPMPSPGSHLRAVNPPSTQELSRLLQMSLVLSTQAKYTSFFPPTSIYNAQDRDRDEEVRSNVEGLGQAVRWQNRRMEMEAEAAAAAALAGGGSESTPNSAGTTMPSVYSNPSARNSLNLQRRPSLPGGGISGRHRRRGWRASSYMGQLGPGGIGEWGQNHMGGPKSGTMSRQGSGYAHGYGYPVEDDDDEDITPSQTIPAQGPHAASSRTVSGRERTGTTDSSSAYSYHITGSMMSAQTGMTSLAGQSTATGSTLTAPTMAGGESLASYGETPTPLAGGVLRGNNGGRENMVYGRPAGLRTD</sequence>
<feature type="region of interest" description="Disordered" evidence="1">
    <location>
        <begin position="502"/>
        <end position="640"/>
    </location>
</feature>
<feature type="compositionally biased region" description="Pro residues" evidence="1">
    <location>
        <begin position="134"/>
        <end position="143"/>
    </location>
</feature>
<reference evidence="2 3" key="1">
    <citation type="submission" date="2016-06" db="EMBL/GenBank/DDBJ databases">
        <title>Evolution of pathogenesis and genome organization in the Tremellales.</title>
        <authorList>
            <person name="Cuomo C."/>
            <person name="Litvintseva A."/>
            <person name="Heitman J."/>
            <person name="Chen Y."/>
            <person name="Sun S."/>
            <person name="Springer D."/>
            <person name="Dromer F."/>
            <person name="Young S."/>
            <person name="Zeng Q."/>
            <person name="Chapman S."/>
            <person name="Gujja S."/>
            <person name="Saif S."/>
            <person name="Birren B."/>
        </authorList>
    </citation>
    <scope>NUCLEOTIDE SEQUENCE [LARGE SCALE GENOMIC DNA]</scope>
    <source>
        <strain evidence="2 3">CBS 7118</strain>
    </source>
</reference>
<dbReference type="PANTHER" id="PTHR32428">
    <property type="entry name" value="TARGET OF RAPAMYCIN COMPLEX 2 SUBUNIT BIT61-RELATED"/>
    <property type="match status" value="1"/>
</dbReference>
<feature type="compositionally biased region" description="Polar residues" evidence="1">
    <location>
        <begin position="167"/>
        <end position="183"/>
    </location>
</feature>